<evidence type="ECO:0000313" key="2">
    <source>
        <dbReference type="Proteomes" id="UP000244013"/>
    </source>
</evidence>
<evidence type="ECO:0000313" key="1">
    <source>
        <dbReference type="EMBL" id="PTW43465.1"/>
    </source>
</evidence>
<protein>
    <submittedName>
        <fullName evidence="1">Uncharacterized protein</fullName>
    </submittedName>
</protein>
<reference evidence="1 2" key="1">
    <citation type="submission" date="2018-04" db="EMBL/GenBank/DDBJ databases">
        <title>Genomic Encyclopedia of Type Strains, Phase III (KMG-III): the genomes of soil and plant-associated and newly described type strains.</title>
        <authorList>
            <person name="Whitman W."/>
        </authorList>
    </citation>
    <scope>NUCLEOTIDE SEQUENCE [LARGE SCALE GENOMIC DNA]</scope>
    <source>
        <strain evidence="1 2">MA-olki</strain>
    </source>
</reference>
<dbReference type="AlphaFoldDB" id="A0A2T5TW34"/>
<proteinExistence type="predicted"/>
<dbReference type="OrthoDB" id="7575365at2"/>
<name>A0A2T5TW34_9SPHN</name>
<gene>
    <name evidence="1" type="ORF">C8J25_12122</name>
</gene>
<comment type="caution">
    <text evidence="1">The sequence shown here is derived from an EMBL/GenBank/DDBJ whole genome shotgun (WGS) entry which is preliminary data.</text>
</comment>
<dbReference type="Proteomes" id="UP000244013">
    <property type="component" value="Unassembled WGS sequence"/>
</dbReference>
<accession>A0A2T5TW34</accession>
<organism evidence="1 2">
    <name type="scientific">Sphingomonas faeni</name>
    <dbReference type="NCBI Taxonomy" id="185950"/>
    <lineage>
        <taxon>Bacteria</taxon>
        <taxon>Pseudomonadati</taxon>
        <taxon>Pseudomonadota</taxon>
        <taxon>Alphaproteobacteria</taxon>
        <taxon>Sphingomonadales</taxon>
        <taxon>Sphingomonadaceae</taxon>
        <taxon>Sphingomonas</taxon>
    </lineage>
</organism>
<dbReference type="GeneID" id="91007915"/>
<sequence>MKLNTLPFVIVLTISEVVSVPIAAAAQVQDMHAARTENGRERDALRTRVKTVQARVAEGRRSDKVTRTQAGRLNRQLSQLKASMTKLNRKQGFVSAAELASYNRALGEMDVALDGYGVPRGYGKDGLMTTNGTR</sequence>
<dbReference type="RefSeq" id="WP_146173436.1">
    <property type="nucleotide sequence ID" value="NZ_QAYE01000021.1"/>
</dbReference>
<dbReference type="EMBL" id="QAYE01000021">
    <property type="protein sequence ID" value="PTW43465.1"/>
    <property type="molecule type" value="Genomic_DNA"/>
</dbReference>